<feature type="transmembrane region" description="Helical" evidence="1">
    <location>
        <begin position="396"/>
        <end position="417"/>
    </location>
</feature>
<gene>
    <name evidence="3" type="primary">LOC107072067</name>
</gene>
<evidence type="ECO:0000256" key="1">
    <source>
        <dbReference type="SAM" id="Phobius"/>
    </source>
</evidence>
<name>A0ABM1J3W4_POLDO</name>
<feature type="transmembrane region" description="Helical" evidence="1">
    <location>
        <begin position="228"/>
        <end position="247"/>
    </location>
</feature>
<keyword evidence="1" id="KW-1133">Transmembrane helix</keyword>
<feature type="transmembrane region" description="Helical" evidence="1">
    <location>
        <begin position="166"/>
        <end position="185"/>
    </location>
</feature>
<dbReference type="InterPro" id="IPR007720">
    <property type="entry name" value="PigQ/GPI1"/>
</dbReference>
<dbReference type="GO" id="GO:0016757">
    <property type="term" value="F:glycosyltransferase activity"/>
    <property type="evidence" value="ECO:0007669"/>
    <property type="project" value="UniProtKB-KW"/>
</dbReference>
<dbReference type="Pfam" id="PF05024">
    <property type="entry name" value="Gpi1"/>
    <property type="match status" value="1"/>
</dbReference>
<feature type="transmembrane region" description="Helical" evidence="1">
    <location>
        <begin position="297"/>
        <end position="315"/>
    </location>
</feature>
<dbReference type="Proteomes" id="UP000694924">
    <property type="component" value="Unplaced"/>
</dbReference>
<organism evidence="2 3">
    <name type="scientific">Polistes dominula</name>
    <name type="common">European paper wasp</name>
    <name type="synonym">Vespa dominula</name>
    <dbReference type="NCBI Taxonomy" id="743375"/>
    <lineage>
        <taxon>Eukaryota</taxon>
        <taxon>Metazoa</taxon>
        <taxon>Ecdysozoa</taxon>
        <taxon>Arthropoda</taxon>
        <taxon>Hexapoda</taxon>
        <taxon>Insecta</taxon>
        <taxon>Pterygota</taxon>
        <taxon>Neoptera</taxon>
        <taxon>Endopterygota</taxon>
        <taxon>Hymenoptera</taxon>
        <taxon>Apocrita</taxon>
        <taxon>Aculeata</taxon>
        <taxon>Vespoidea</taxon>
        <taxon>Vespidae</taxon>
        <taxon>Polistinae</taxon>
        <taxon>Polistini</taxon>
        <taxon>Polistes</taxon>
    </lineage>
</organism>
<dbReference type="PANTHER" id="PTHR21329:SF3">
    <property type="entry name" value="PHOSPHATIDYLINOSITOL N-ACETYLGLUCOSAMINYLTRANSFERASE SUBUNIT Q"/>
    <property type="match status" value="1"/>
</dbReference>
<evidence type="ECO:0000313" key="3">
    <source>
        <dbReference type="RefSeq" id="XP_015187151.1"/>
    </source>
</evidence>
<dbReference type="GeneID" id="107072067"/>
<evidence type="ECO:0000313" key="2">
    <source>
        <dbReference type="Proteomes" id="UP000694924"/>
    </source>
</evidence>
<proteinExistence type="predicted"/>
<keyword evidence="3" id="KW-0328">Glycosyltransferase</keyword>
<dbReference type="PANTHER" id="PTHR21329">
    <property type="entry name" value="PHOSPHATIDYLINOSITOL N-ACETYLGLUCOSAMINYLTRANSFERASE SUBUNIT Q-RELATED"/>
    <property type="match status" value="1"/>
</dbReference>
<keyword evidence="1" id="KW-0472">Membrane</keyword>
<reference evidence="3" key="1">
    <citation type="submission" date="2025-08" db="UniProtKB">
        <authorList>
            <consortium name="RefSeq"/>
        </authorList>
    </citation>
    <scope>IDENTIFICATION</scope>
    <source>
        <tissue evidence="3">Whole body</tissue>
    </source>
</reference>
<protein>
    <submittedName>
        <fullName evidence="3">Phosphatidylinositol N-acetylglucosaminyltransferase subunit Q isoform X1</fullName>
    </submittedName>
</protein>
<sequence length="525" mass="61292">MKLLIFIPQTFNSEKSGYVFGKVIYDRHRDIKKYYIIAICEKDVIEINKSINLIGYYHNTNDIIENVDKKCIDWINIYLVAVNSSSNSNYYYCIENIISNNKKISLSSNSMVIIIYDLLALQETELFACRTTSNDHFYELMRILQTEEVKHSIKVKSKLDSIKETVIHYYTLFCLIPIIFFLNMTNKLLPVLKYSSLGIHLNGWLENVKWIFINIMQKKRISLKTGNYIVATIIDILLGVIVLKLLLCYFKDVSPSQELLKNAEKVVESLKNLIQWLMGAPAGLKLNYAFNNMLGKFFLYHIHLWWTFLIFMTPVMDFAFEVLLLFGRLGVTFQISIASDLLALISFHTYCIYVYAARLFNIQLNALTSLFRLFLGKKKNPLRERVDSCQYKPDQLFVGTLLFTILLFLIPTTWVYYTVFTTLRLLLTGFSGLLAKLRLYIQVMPVYAYIQWLFNSYCTRSSIYMKLHSQQSESDMTITLWMTMVTSSWGQTWTNCVIDTIAYQPSIKWSEILNSIIWGQLIYPL</sequence>
<feature type="transmembrane region" description="Helical" evidence="1">
    <location>
        <begin position="437"/>
        <end position="458"/>
    </location>
</feature>
<feature type="transmembrane region" description="Helical" evidence="1">
    <location>
        <begin position="322"/>
        <end position="346"/>
    </location>
</feature>
<keyword evidence="1" id="KW-0812">Transmembrane</keyword>
<keyword evidence="3" id="KW-0808">Transferase</keyword>
<keyword evidence="2" id="KW-1185">Reference proteome</keyword>
<accession>A0ABM1J3W4</accession>
<dbReference type="RefSeq" id="XP_015187151.1">
    <property type="nucleotide sequence ID" value="XM_015331665.1"/>
</dbReference>